<dbReference type="RefSeq" id="WP_123403493.1">
    <property type="nucleotide sequence ID" value="NZ_MOBP01000003.1"/>
</dbReference>
<dbReference type="Proteomes" id="UP000283627">
    <property type="component" value="Unassembled WGS sequence"/>
</dbReference>
<evidence type="ECO:0000313" key="2">
    <source>
        <dbReference type="Proteomes" id="UP000283627"/>
    </source>
</evidence>
<accession>A0A423KQH3</accession>
<evidence type="ECO:0008006" key="3">
    <source>
        <dbReference type="Google" id="ProtNLM"/>
    </source>
</evidence>
<name>A0A423KQH3_9PSED</name>
<organism evidence="1 2">
    <name type="scientific">Pseudomonas frederiksbergensis</name>
    <dbReference type="NCBI Taxonomy" id="104087"/>
    <lineage>
        <taxon>Bacteria</taxon>
        <taxon>Pseudomonadati</taxon>
        <taxon>Pseudomonadota</taxon>
        <taxon>Gammaproteobacteria</taxon>
        <taxon>Pseudomonadales</taxon>
        <taxon>Pseudomonadaceae</taxon>
        <taxon>Pseudomonas</taxon>
    </lineage>
</organism>
<reference evidence="1 2" key="1">
    <citation type="submission" date="2016-10" db="EMBL/GenBank/DDBJ databases">
        <title>Comparative genome analysis of multiple Pseudomonas spp. focuses on biocontrol and plant growth promoting traits.</title>
        <authorList>
            <person name="Tao X.-Y."/>
            <person name="Taylor C.G."/>
        </authorList>
    </citation>
    <scope>NUCLEOTIDE SEQUENCE [LARGE SCALE GENOMIC DNA]</scope>
    <source>
        <strain evidence="1 2">39A2</strain>
    </source>
</reference>
<dbReference type="EMBL" id="MOBP01000003">
    <property type="protein sequence ID" value="RON57429.1"/>
    <property type="molecule type" value="Genomic_DNA"/>
</dbReference>
<sequence length="99" mass="10790">MTDPTEIKTLGFTPCIYCPDSERAMFHVSADVPVSEALLKASDLLSLAKALAQDAAFERDTDRHAWAAHYLTAMGKAIIDDVMKAVSPRPNLSIKKTAK</sequence>
<proteinExistence type="predicted"/>
<evidence type="ECO:0000313" key="1">
    <source>
        <dbReference type="EMBL" id="RON57429.1"/>
    </source>
</evidence>
<dbReference type="Pfam" id="PF11275">
    <property type="entry name" value="DUF3077"/>
    <property type="match status" value="1"/>
</dbReference>
<dbReference type="OrthoDB" id="7024680at2"/>
<comment type="caution">
    <text evidence="1">The sequence shown here is derived from an EMBL/GenBank/DDBJ whole genome shotgun (WGS) entry which is preliminary data.</text>
</comment>
<protein>
    <recommendedName>
        <fullName evidence="3">DUF3077 domain-containing protein</fullName>
    </recommendedName>
</protein>
<dbReference type="InterPro" id="IPR021427">
    <property type="entry name" value="DUF3077"/>
</dbReference>
<gene>
    <name evidence="1" type="ORF">BK665_04815</name>
</gene>
<dbReference type="AlphaFoldDB" id="A0A423KQH3"/>